<dbReference type="PANTHER" id="PTHR34075">
    <property type="entry name" value="BLR3430 PROTEIN"/>
    <property type="match status" value="1"/>
</dbReference>
<gene>
    <name evidence="4" type="ORF">UFOPK3543_02151</name>
</gene>
<dbReference type="CDD" id="cd03455">
    <property type="entry name" value="SAV4209"/>
    <property type="match status" value="1"/>
</dbReference>
<dbReference type="EMBL" id="CAFBMH010000095">
    <property type="protein sequence ID" value="CAB4922207.1"/>
    <property type="molecule type" value="Genomic_DNA"/>
</dbReference>
<reference evidence="4" key="1">
    <citation type="submission" date="2020-05" db="EMBL/GenBank/DDBJ databases">
        <authorList>
            <person name="Chiriac C."/>
            <person name="Salcher M."/>
            <person name="Ghai R."/>
            <person name="Kavagutti S V."/>
        </authorList>
    </citation>
    <scope>NUCLEOTIDE SEQUENCE</scope>
</reference>
<feature type="region of interest" description="Disordered" evidence="1">
    <location>
        <begin position="176"/>
        <end position="200"/>
    </location>
</feature>
<feature type="domain" description="ChsH2 C-terminal OB-fold" evidence="2">
    <location>
        <begin position="241"/>
        <end position="303"/>
    </location>
</feature>
<evidence type="ECO:0000313" key="4">
    <source>
        <dbReference type="EMBL" id="CAB4922207.1"/>
    </source>
</evidence>
<dbReference type="PANTHER" id="PTHR34075:SF5">
    <property type="entry name" value="BLR3430 PROTEIN"/>
    <property type="match status" value="1"/>
</dbReference>
<feature type="domain" description="FAS1-like dehydratase" evidence="3">
    <location>
        <begin position="26"/>
        <end position="160"/>
    </location>
</feature>
<dbReference type="InterPro" id="IPR039569">
    <property type="entry name" value="FAS1-like_DH_region"/>
</dbReference>
<protein>
    <submittedName>
        <fullName evidence="4">Unannotated protein</fullName>
    </submittedName>
</protein>
<dbReference type="InterPro" id="IPR012340">
    <property type="entry name" value="NA-bd_OB-fold"/>
</dbReference>
<dbReference type="InterPro" id="IPR002878">
    <property type="entry name" value="ChsH2_C"/>
</dbReference>
<proteinExistence type="predicted"/>
<name>A0A6J7HM01_9ZZZZ</name>
<evidence type="ECO:0000259" key="2">
    <source>
        <dbReference type="Pfam" id="PF01796"/>
    </source>
</evidence>
<evidence type="ECO:0000256" key="1">
    <source>
        <dbReference type="SAM" id="MobiDB-lite"/>
    </source>
</evidence>
<dbReference type="Gene3D" id="3.10.129.10">
    <property type="entry name" value="Hotdog Thioesterase"/>
    <property type="match status" value="2"/>
</dbReference>
<organism evidence="4">
    <name type="scientific">freshwater metagenome</name>
    <dbReference type="NCBI Taxonomy" id="449393"/>
    <lineage>
        <taxon>unclassified sequences</taxon>
        <taxon>metagenomes</taxon>
        <taxon>ecological metagenomes</taxon>
    </lineage>
</organism>
<dbReference type="Pfam" id="PF01796">
    <property type="entry name" value="OB_ChsH2_C"/>
    <property type="match status" value="1"/>
</dbReference>
<dbReference type="SUPFAM" id="SSF54637">
    <property type="entry name" value="Thioesterase/thiol ester dehydrase-isomerase"/>
    <property type="match status" value="2"/>
</dbReference>
<evidence type="ECO:0000259" key="3">
    <source>
        <dbReference type="Pfam" id="PF13452"/>
    </source>
</evidence>
<dbReference type="InterPro" id="IPR029069">
    <property type="entry name" value="HotDog_dom_sf"/>
</dbReference>
<sequence length="468" mass="50779">MSDADDATFLAGLQAHVGATGTAVASRDAVNEPMIRHWCDAMEDANPNYTDPEHASGGPHGALAAPPTMLNAWTMLGNIPRILDPNDPQGGVNAKLDAAGYVGVVATNSEHVYKRYLHPGDLLTSKQKLVEVSEEKQTGLGIGHFVTTETEYYDQTGEHVGSMFFRILKFRPGTGRPAAATAGGVERPKRPRPSSNPDSEWFWEGCRERELRVQTFSDGTTVYPPMVRNPRTGEMPDTPAWQVSSGRGSLYSYAIPHHPQVPAFDYPLVVGLVELEEGVRVVSNVVDCTPAQVEVGMPLEVCWLQADDDVVLPQFRPARPERRTTTRTFDEVTVGEKLPLCPIPITPTLIVSAAIASRDYQAVHHDRDDAHNKGSKDIFMNILTSSGLSGRYINDWAGPDAVFKNLKLRLGAPNYPYDTMTLSGSVTNKEIVDGEGIVTIAYQGLNSLGAHVTGTADIALPLVALARS</sequence>
<dbReference type="Pfam" id="PF13452">
    <property type="entry name" value="FAS1_DH_region"/>
    <property type="match status" value="1"/>
</dbReference>
<dbReference type="InterPro" id="IPR052513">
    <property type="entry name" value="Thioester_dehydratase-like"/>
</dbReference>
<dbReference type="AlphaFoldDB" id="A0A6J7HM01"/>
<dbReference type="SUPFAM" id="SSF50249">
    <property type="entry name" value="Nucleic acid-binding proteins"/>
    <property type="match status" value="1"/>
</dbReference>
<accession>A0A6J7HM01</accession>
<dbReference type="CDD" id="cd03441">
    <property type="entry name" value="R_hydratase_like"/>
    <property type="match status" value="1"/>
</dbReference>